<dbReference type="EMBL" id="JARIHO010000031">
    <property type="protein sequence ID" value="KAJ7336283.1"/>
    <property type="molecule type" value="Genomic_DNA"/>
</dbReference>
<dbReference type="Proteomes" id="UP001218218">
    <property type="component" value="Unassembled WGS sequence"/>
</dbReference>
<reference evidence="2" key="1">
    <citation type="submission" date="2023-03" db="EMBL/GenBank/DDBJ databases">
        <title>Massive genome expansion in bonnet fungi (Mycena s.s.) driven by repeated elements and novel gene families across ecological guilds.</title>
        <authorList>
            <consortium name="Lawrence Berkeley National Laboratory"/>
            <person name="Harder C.B."/>
            <person name="Miyauchi S."/>
            <person name="Viragh M."/>
            <person name="Kuo A."/>
            <person name="Thoen E."/>
            <person name="Andreopoulos B."/>
            <person name="Lu D."/>
            <person name="Skrede I."/>
            <person name="Drula E."/>
            <person name="Henrissat B."/>
            <person name="Morin E."/>
            <person name="Kohler A."/>
            <person name="Barry K."/>
            <person name="LaButti K."/>
            <person name="Morin E."/>
            <person name="Salamov A."/>
            <person name="Lipzen A."/>
            <person name="Mereny Z."/>
            <person name="Hegedus B."/>
            <person name="Baldrian P."/>
            <person name="Stursova M."/>
            <person name="Weitz H."/>
            <person name="Taylor A."/>
            <person name="Grigoriev I.V."/>
            <person name="Nagy L.G."/>
            <person name="Martin F."/>
            <person name="Kauserud H."/>
        </authorList>
    </citation>
    <scope>NUCLEOTIDE SEQUENCE</scope>
    <source>
        <strain evidence="2">CBHHK002</strain>
    </source>
</reference>
<accession>A0AAD6ZSZ0</accession>
<keyword evidence="3" id="KW-1185">Reference proteome</keyword>
<protein>
    <submittedName>
        <fullName evidence="2">Uncharacterized protein</fullName>
    </submittedName>
</protein>
<evidence type="ECO:0000313" key="2">
    <source>
        <dbReference type="EMBL" id="KAJ7336283.1"/>
    </source>
</evidence>
<proteinExistence type="predicted"/>
<feature type="region of interest" description="Disordered" evidence="1">
    <location>
        <begin position="1"/>
        <end position="38"/>
    </location>
</feature>
<gene>
    <name evidence="2" type="ORF">DFH08DRAFT_939319</name>
</gene>
<feature type="region of interest" description="Disordered" evidence="1">
    <location>
        <begin position="260"/>
        <end position="289"/>
    </location>
</feature>
<feature type="compositionally biased region" description="Basic and acidic residues" evidence="1">
    <location>
        <begin position="24"/>
        <end position="33"/>
    </location>
</feature>
<sequence>MATYVTSSQLFPVFPPSTPPSRAGRGEPPKADSKPLGTLCSVEPDFAIESQIGASTADEDGLDASASSFDQGEQHPRKLLVLDRRWIGGCSTFSATRRLLVRQHVTLMLTASLCFDVAFSSANSYSHPHLTFGCEVSLDITLTLREKLEDVQHEFLHRLLGLHRCSMLAVLFSETGVIPVHYRRASLAVGYLHYLLSLPSTHLAKHGSIGISSPAEGSPQLMREVDSGDGRAASACPVTDRMEDGYWSAAILDEATLVSPRSGACSSPSENPDPPAAISPYARTGDPTL</sequence>
<evidence type="ECO:0000313" key="3">
    <source>
        <dbReference type="Proteomes" id="UP001218218"/>
    </source>
</evidence>
<feature type="compositionally biased region" description="Polar residues" evidence="1">
    <location>
        <begin position="1"/>
        <end position="10"/>
    </location>
</feature>
<evidence type="ECO:0000256" key="1">
    <source>
        <dbReference type="SAM" id="MobiDB-lite"/>
    </source>
</evidence>
<feature type="region of interest" description="Disordered" evidence="1">
    <location>
        <begin position="214"/>
        <end position="234"/>
    </location>
</feature>
<dbReference type="AlphaFoldDB" id="A0AAD6ZSZ0"/>
<name>A0AAD6ZSZ0_9AGAR</name>
<comment type="caution">
    <text evidence="2">The sequence shown here is derived from an EMBL/GenBank/DDBJ whole genome shotgun (WGS) entry which is preliminary data.</text>
</comment>
<organism evidence="2 3">
    <name type="scientific">Mycena albidolilacea</name>
    <dbReference type="NCBI Taxonomy" id="1033008"/>
    <lineage>
        <taxon>Eukaryota</taxon>
        <taxon>Fungi</taxon>
        <taxon>Dikarya</taxon>
        <taxon>Basidiomycota</taxon>
        <taxon>Agaricomycotina</taxon>
        <taxon>Agaricomycetes</taxon>
        <taxon>Agaricomycetidae</taxon>
        <taxon>Agaricales</taxon>
        <taxon>Marasmiineae</taxon>
        <taxon>Mycenaceae</taxon>
        <taxon>Mycena</taxon>
    </lineage>
</organism>